<evidence type="ECO:0000256" key="1">
    <source>
        <dbReference type="SAM" id="MobiDB-lite"/>
    </source>
</evidence>
<dbReference type="EMBL" id="CP136896">
    <property type="protein sequence ID" value="WOL15457.1"/>
    <property type="molecule type" value="Genomic_DNA"/>
</dbReference>
<protein>
    <submittedName>
        <fullName evidence="3">Protein BONZAI 1-like</fullName>
    </submittedName>
</protein>
<dbReference type="PROSITE" id="PS51222">
    <property type="entry name" value="DCD"/>
    <property type="match status" value="1"/>
</dbReference>
<proteinExistence type="predicted"/>
<keyword evidence="4" id="KW-1185">Reference proteome</keyword>
<accession>A0AAQ3KXN0</accession>
<feature type="compositionally biased region" description="Basic and acidic residues" evidence="1">
    <location>
        <begin position="246"/>
        <end position="271"/>
    </location>
</feature>
<feature type="compositionally biased region" description="Pro residues" evidence="1">
    <location>
        <begin position="289"/>
        <end position="306"/>
    </location>
</feature>
<feature type="region of interest" description="Disordered" evidence="1">
    <location>
        <begin position="199"/>
        <end position="318"/>
    </location>
</feature>
<evidence type="ECO:0000313" key="3">
    <source>
        <dbReference type="EMBL" id="WOL15457.1"/>
    </source>
</evidence>
<sequence length="477" mass="53331">MVKPGKSKKKEAPSLTPSKKINKKDPNKSAAAAGRVDDAANSAANSSKVADGRKEKESASVAEKTSGFIFMCSGKTKPECFRYQVFGLPRGRKETVEKIKPCAKLFLFDFDLKLLYGVYKATCQGGMDLVRDAFKGSFPAQVKFKVFMDCLPLPETTFKHAIQDNYYAKGKFSPELNSKQVRRLLSLFRPVSPHRAPPIKYVEDGCSLPPKLPREDPYRLGHPPPRLRTKDPYRSGHPPQELPPEDPYRSGHPPPEDPYRSGHLPSEDPYRSGHPPLHLLPEDPYRSGHPPPQLPPDDPGHPPPQLPSEDPYRSGHFPHVTPVELRYIHQAPANDSYAHPVQASTVVEHRNLPPSVVPASDPYYQSPGVDPYRVVTTRAYYTENPIPSERLAYRLVPETIPRDPLPYHAVLLREGDAIPNTEQRIYDRAVSHRAAGHEDPNLAYGDASRRQITSRRPMTNVPVSARYSFAGTAPGYR</sequence>
<evidence type="ECO:0000259" key="2">
    <source>
        <dbReference type="PROSITE" id="PS51222"/>
    </source>
</evidence>
<gene>
    <name evidence="3" type="ORF">Cni_G24238</name>
</gene>
<dbReference type="PANTHER" id="PTHR46444">
    <property type="entry name" value="DCD (DEVELOPMENT AND CELL DEATH) DOMAIN PROTEIN-RELATED"/>
    <property type="match status" value="1"/>
</dbReference>
<dbReference type="PANTHER" id="PTHR46444:SF19">
    <property type="entry name" value="OS02G0745600 PROTEIN"/>
    <property type="match status" value="1"/>
</dbReference>
<name>A0AAQ3KXN0_9LILI</name>
<dbReference type="Pfam" id="PF10539">
    <property type="entry name" value="Dev_Cell_Death"/>
    <property type="match status" value="1"/>
</dbReference>
<dbReference type="Proteomes" id="UP001327560">
    <property type="component" value="Chromosome 7"/>
</dbReference>
<reference evidence="3 4" key="1">
    <citation type="submission" date="2023-10" db="EMBL/GenBank/DDBJ databases">
        <title>Chromosome-scale genome assembly provides insights into flower coloration mechanisms of Canna indica.</title>
        <authorList>
            <person name="Li C."/>
        </authorList>
    </citation>
    <scope>NUCLEOTIDE SEQUENCE [LARGE SCALE GENOMIC DNA]</scope>
    <source>
        <tissue evidence="3">Flower</tissue>
    </source>
</reference>
<organism evidence="3 4">
    <name type="scientific">Canna indica</name>
    <name type="common">Indian-shot</name>
    <dbReference type="NCBI Taxonomy" id="4628"/>
    <lineage>
        <taxon>Eukaryota</taxon>
        <taxon>Viridiplantae</taxon>
        <taxon>Streptophyta</taxon>
        <taxon>Embryophyta</taxon>
        <taxon>Tracheophyta</taxon>
        <taxon>Spermatophyta</taxon>
        <taxon>Magnoliopsida</taxon>
        <taxon>Liliopsida</taxon>
        <taxon>Zingiberales</taxon>
        <taxon>Cannaceae</taxon>
        <taxon>Canna</taxon>
    </lineage>
</organism>
<evidence type="ECO:0000313" key="4">
    <source>
        <dbReference type="Proteomes" id="UP001327560"/>
    </source>
</evidence>
<dbReference type="InterPro" id="IPR013989">
    <property type="entry name" value="Dev_and_cell_death_domain"/>
</dbReference>
<feature type="domain" description="DCD" evidence="2">
    <location>
        <begin position="63"/>
        <end position="190"/>
    </location>
</feature>
<dbReference type="AlphaFoldDB" id="A0AAQ3KXN0"/>
<feature type="compositionally biased region" description="Low complexity" evidence="1">
    <location>
        <begin position="30"/>
        <end position="49"/>
    </location>
</feature>
<feature type="region of interest" description="Disordered" evidence="1">
    <location>
        <begin position="1"/>
        <end position="58"/>
    </location>
</feature>
<dbReference type="SMART" id="SM00767">
    <property type="entry name" value="DCD"/>
    <property type="match status" value="1"/>
</dbReference>